<dbReference type="Proteomes" id="UP000811481">
    <property type="component" value="Unassembled WGS sequence"/>
</dbReference>
<evidence type="ECO:0000313" key="2">
    <source>
        <dbReference type="Proteomes" id="UP000811481"/>
    </source>
</evidence>
<reference evidence="1" key="1">
    <citation type="submission" date="2021-04" db="EMBL/GenBank/DDBJ databases">
        <title>Draft genome sequence of StrPh-CL8, a phytoplasma strain causing strawberry phyllody in Chile.</title>
        <authorList>
            <person name="Cui W."/>
            <person name="Zamorano A."/>
            <person name="Fiore N."/>
        </authorList>
    </citation>
    <scope>NUCLEOTIDE SEQUENCE [LARGE SCALE GENOMIC DNA]</scope>
    <source>
        <strain evidence="1">StrPh-Cl</strain>
    </source>
</reference>
<organism evidence="1 2">
    <name type="scientific">'Fragaria x ananassa' phyllody phytoplasma</name>
    <dbReference type="NCBI Taxonomy" id="2358428"/>
    <lineage>
        <taxon>Bacteria</taxon>
        <taxon>Bacillati</taxon>
        <taxon>Mycoplasmatota</taxon>
        <taxon>Mollicutes</taxon>
        <taxon>Acholeplasmatales</taxon>
        <taxon>Acholeplasmataceae</taxon>
        <taxon>Candidatus Phytoplasma</taxon>
        <taxon>16SrXIII (Mexican periwinkle virescence group)</taxon>
    </lineage>
</organism>
<dbReference type="RefSeq" id="WP_212330773.1">
    <property type="nucleotide sequence ID" value="NZ_JAGVRH010000001.1"/>
</dbReference>
<gene>
    <name evidence="1" type="ORF">J8J04_00390</name>
</gene>
<sequence length="53" mass="6014">MAIPKSPLKTAMIDIVYGKRDIQIVGEVVEITTRHNLMQKKGFCYSYKGEKIA</sequence>
<evidence type="ECO:0000313" key="1">
    <source>
        <dbReference type="EMBL" id="MBS2126181.1"/>
    </source>
</evidence>
<accession>A0ABS5K2S2</accession>
<protein>
    <submittedName>
        <fullName evidence="1">Uncharacterized protein</fullName>
    </submittedName>
</protein>
<name>A0ABS5K2S2_9MOLU</name>
<proteinExistence type="predicted"/>
<dbReference type="InterPro" id="IPR023400">
    <property type="entry name" value="RecA_C_sf"/>
</dbReference>
<comment type="caution">
    <text evidence="1">The sequence shown here is derived from an EMBL/GenBank/DDBJ whole genome shotgun (WGS) entry which is preliminary data.</text>
</comment>
<dbReference type="SUPFAM" id="SSF54752">
    <property type="entry name" value="RecA protein, C-terminal domain"/>
    <property type="match status" value="1"/>
</dbReference>
<keyword evidence="2" id="KW-1185">Reference proteome</keyword>
<dbReference type="EMBL" id="JAGVRH010000001">
    <property type="protein sequence ID" value="MBS2126181.1"/>
    <property type="molecule type" value="Genomic_DNA"/>
</dbReference>